<protein>
    <submittedName>
        <fullName evidence="1">Uncharacterized protein</fullName>
    </submittedName>
</protein>
<reference evidence="1" key="1">
    <citation type="submission" date="2021-02" db="EMBL/GenBank/DDBJ databases">
        <authorList>
            <person name="Dougan E. K."/>
            <person name="Rhodes N."/>
            <person name="Thang M."/>
            <person name="Chan C."/>
        </authorList>
    </citation>
    <scope>NUCLEOTIDE SEQUENCE</scope>
</reference>
<organism evidence="1 2">
    <name type="scientific">Polarella glacialis</name>
    <name type="common">Dinoflagellate</name>
    <dbReference type="NCBI Taxonomy" id="89957"/>
    <lineage>
        <taxon>Eukaryota</taxon>
        <taxon>Sar</taxon>
        <taxon>Alveolata</taxon>
        <taxon>Dinophyceae</taxon>
        <taxon>Suessiales</taxon>
        <taxon>Suessiaceae</taxon>
        <taxon>Polarella</taxon>
    </lineage>
</organism>
<dbReference type="AlphaFoldDB" id="A0A813HJI9"/>
<evidence type="ECO:0000313" key="2">
    <source>
        <dbReference type="Proteomes" id="UP000626109"/>
    </source>
</evidence>
<sequence length="99" mass="10704">MAASCRKITVLVLALQDKTPFGECCSPGRGQQLSEPWVSRLSGALAPAESLPRTVSRAAAQTRLISLNLLARASILYKAQSLYSRLWLHKHTKGAPCGK</sequence>
<dbReference type="EMBL" id="CAJNNW010001419">
    <property type="protein sequence ID" value="CAE8638244.1"/>
    <property type="molecule type" value="Genomic_DNA"/>
</dbReference>
<name>A0A813HJI9_POLGL</name>
<evidence type="ECO:0000313" key="1">
    <source>
        <dbReference type="EMBL" id="CAE8638244.1"/>
    </source>
</evidence>
<accession>A0A813HJI9</accession>
<comment type="caution">
    <text evidence="1">The sequence shown here is derived from an EMBL/GenBank/DDBJ whole genome shotgun (WGS) entry which is preliminary data.</text>
</comment>
<proteinExistence type="predicted"/>
<dbReference type="Proteomes" id="UP000626109">
    <property type="component" value="Unassembled WGS sequence"/>
</dbReference>
<gene>
    <name evidence="1" type="ORF">PGLA2088_LOCUS1815</name>
</gene>